<dbReference type="GO" id="GO:0005886">
    <property type="term" value="C:plasma membrane"/>
    <property type="evidence" value="ECO:0007669"/>
    <property type="project" value="TreeGrafter"/>
</dbReference>
<feature type="non-terminal residue" evidence="7">
    <location>
        <position position="1"/>
    </location>
</feature>
<dbReference type="PANTHER" id="PTHR11453:SF36">
    <property type="entry name" value="ANION EXCHANGE PROTEIN"/>
    <property type="match status" value="1"/>
</dbReference>
<comment type="subcellular location">
    <subcellularLocation>
        <location evidence="1">Membrane</location>
        <topology evidence="1">Multi-pass membrane protein</topology>
    </subcellularLocation>
</comment>
<dbReference type="GO" id="GO:0006820">
    <property type="term" value="P:monoatomic anion transport"/>
    <property type="evidence" value="ECO:0007669"/>
    <property type="project" value="InterPro"/>
</dbReference>
<proteinExistence type="predicted"/>
<evidence type="ECO:0000256" key="3">
    <source>
        <dbReference type="ARBA" id="ARBA00022989"/>
    </source>
</evidence>
<dbReference type="Pfam" id="PF00955">
    <property type="entry name" value="HCO3_cotransp"/>
    <property type="match status" value="1"/>
</dbReference>
<feature type="transmembrane region" description="Helical" evidence="5">
    <location>
        <begin position="59"/>
        <end position="79"/>
    </location>
</feature>
<evidence type="ECO:0000256" key="1">
    <source>
        <dbReference type="ARBA" id="ARBA00004141"/>
    </source>
</evidence>
<protein>
    <recommendedName>
        <fullName evidence="6">Bicarbonate transporter-like transmembrane domain-containing protein</fullName>
    </recommendedName>
</protein>
<organism evidence="7 8">
    <name type="scientific">Rotaria socialis</name>
    <dbReference type="NCBI Taxonomy" id="392032"/>
    <lineage>
        <taxon>Eukaryota</taxon>
        <taxon>Metazoa</taxon>
        <taxon>Spiralia</taxon>
        <taxon>Gnathifera</taxon>
        <taxon>Rotifera</taxon>
        <taxon>Eurotatoria</taxon>
        <taxon>Bdelloidea</taxon>
        <taxon>Philodinida</taxon>
        <taxon>Philodinidae</taxon>
        <taxon>Rotaria</taxon>
    </lineage>
</organism>
<name>A0A822AG91_9BILA</name>
<keyword evidence="4 5" id="KW-0472">Membrane</keyword>
<evidence type="ECO:0000313" key="8">
    <source>
        <dbReference type="Proteomes" id="UP000663848"/>
    </source>
</evidence>
<reference evidence="7" key="1">
    <citation type="submission" date="2021-02" db="EMBL/GenBank/DDBJ databases">
        <authorList>
            <person name="Nowell W R."/>
        </authorList>
    </citation>
    <scope>NUCLEOTIDE SEQUENCE</scope>
</reference>
<sequence>MAAIESLLSGAICGILYHLFAGQPLTILGSTGPVLVFETIVNHFCTTHGYDYMNFRCWIGLWTATILFIMVITDASYLVKYITRFT</sequence>
<dbReference type="GO" id="GO:0008510">
    <property type="term" value="F:sodium:bicarbonate symporter activity"/>
    <property type="evidence" value="ECO:0007669"/>
    <property type="project" value="TreeGrafter"/>
</dbReference>
<evidence type="ECO:0000256" key="4">
    <source>
        <dbReference type="ARBA" id="ARBA00023136"/>
    </source>
</evidence>
<dbReference type="Proteomes" id="UP000663848">
    <property type="component" value="Unassembled WGS sequence"/>
</dbReference>
<feature type="domain" description="Bicarbonate transporter-like transmembrane" evidence="6">
    <location>
        <begin position="1"/>
        <end position="86"/>
    </location>
</feature>
<dbReference type="InterPro" id="IPR011531">
    <property type="entry name" value="HCO3_transpt-like_TM_dom"/>
</dbReference>
<keyword evidence="2 5" id="KW-0812">Transmembrane</keyword>
<dbReference type="GO" id="GO:0005452">
    <property type="term" value="F:solute:inorganic anion antiporter activity"/>
    <property type="evidence" value="ECO:0007669"/>
    <property type="project" value="InterPro"/>
</dbReference>
<dbReference type="EMBL" id="CAJOBR010033416">
    <property type="protein sequence ID" value="CAF5003032.1"/>
    <property type="molecule type" value="Genomic_DNA"/>
</dbReference>
<evidence type="ECO:0000256" key="5">
    <source>
        <dbReference type="SAM" id="Phobius"/>
    </source>
</evidence>
<comment type="caution">
    <text evidence="7">The sequence shown here is derived from an EMBL/GenBank/DDBJ whole genome shotgun (WGS) entry which is preliminary data.</text>
</comment>
<accession>A0A822AG91</accession>
<keyword evidence="3 5" id="KW-1133">Transmembrane helix</keyword>
<evidence type="ECO:0000259" key="6">
    <source>
        <dbReference type="Pfam" id="PF00955"/>
    </source>
</evidence>
<evidence type="ECO:0000256" key="2">
    <source>
        <dbReference type="ARBA" id="ARBA00022692"/>
    </source>
</evidence>
<gene>
    <name evidence="7" type="ORF">QYT958_LOCUS38329</name>
</gene>
<dbReference type="GO" id="GO:0051453">
    <property type="term" value="P:regulation of intracellular pH"/>
    <property type="evidence" value="ECO:0007669"/>
    <property type="project" value="TreeGrafter"/>
</dbReference>
<dbReference type="PANTHER" id="PTHR11453">
    <property type="entry name" value="ANION EXCHANGE PROTEIN"/>
    <property type="match status" value="1"/>
</dbReference>
<evidence type="ECO:0000313" key="7">
    <source>
        <dbReference type="EMBL" id="CAF5003032.1"/>
    </source>
</evidence>
<dbReference type="AlphaFoldDB" id="A0A822AG91"/>
<dbReference type="InterPro" id="IPR003020">
    <property type="entry name" value="HCO3_transpt_euk"/>
</dbReference>